<keyword evidence="1" id="KW-0472">Membrane</keyword>
<keyword evidence="2" id="KW-1185">Reference proteome</keyword>
<name>A0A1I7WA71_HETBA</name>
<organism evidence="2 3">
    <name type="scientific">Heterorhabditis bacteriophora</name>
    <name type="common">Entomopathogenic nematode worm</name>
    <dbReference type="NCBI Taxonomy" id="37862"/>
    <lineage>
        <taxon>Eukaryota</taxon>
        <taxon>Metazoa</taxon>
        <taxon>Ecdysozoa</taxon>
        <taxon>Nematoda</taxon>
        <taxon>Chromadorea</taxon>
        <taxon>Rhabditida</taxon>
        <taxon>Rhabditina</taxon>
        <taxon>Rhabditomorpha</taxon>
        <taxon>Strongyloidea</taxon>
        <taxon>Heterorhabditidae</taxon>
        <taxon>Heterorhabditis</taxon>
    </lineage>
</organism>
<keyword evidence="1" id="KW-0812">Transmembrane</keyword>
<evidence type="ECO:0000313" key="2">
    <source>
        <dbReference type="Proteomes" id="UP000095283"/>
    </source>
</evidence>
<protein>
    <submittedName>
        <fullName evidence="3">Translocon at the inner envelope membrane of chloroplasts 214</fullName>
    </submittedName>
</protein>
<feature type="transmembrane region" description="Helical" evidence="1">
    <location>
        <begin position="53"/>
        <end position="72"/>
    </location>
</feature>
<dbReference type="Proteomes" id="UP000095283">
    <property type="component" value="Unplaced"/>
</dbReference>
<evidence type="ECO:0000313" key="3">
    <source>
        <dbReference type="WBParaSite" id="Hba_01576"/>
    </source>
</evidence>
<sequence length="286" mass="33709">MVRQLFKIKVGLEFFSFPSSNLIYLRIQVFQISSYLLNSSKYCCDTKKVRGKYLYFLIIIYGYYFIYFRNALQFMIILRKFLNSNNYFLLSKNIFLIVCGEDNLYYSTSHDRKYNKKGNNKLSNNTQKSEENIMNTTVGGSGYRGESGGRPSPFVRLVSSYIYINDRHNSEQWHNRGERGDKNGPITRRPLLYSGRLLYHFRFSSYTIIHSIIVPFSSPDTLFPPIGFSSCYMALLLTSLVFISFLLIIFLSAIRLKKYFFFCLLPQEALRFDLWPCLPQYRELMM</sequence>
<feature type="transmembrane region" description="Helical" evidence="1">
    <location>
        <begin position="226"/>
        <end position="251"/>
    </location>
</feature>
<keyword evidence="1" id="KW-1133">Transmembrane helix</keyword>
<accession>A0A1I7WA71</accession>
<dbReference type="AlphaFoldDB" id="A0A1I7WA71"/>
<proteinExistence type="predicted"/>
<evidence type="ECO:0000256" key="1">
    <source>
        <dbReference type="SAM" id="Phobius"/>
    </source>
</evidence>
<reference evidence="3" key="1">
    <citation type="submission" date="2016-11" db="UniProtKB">
        <authorList>
            <consortium name="WormBaseParasite"/>
        </authorList>
    </citation>
    <scope>IDENTIFICATION</scope>
</reference>
<dbReference type="WBParaSite" id="Hba_01576">
    <property type="protein sequence ID" value="Hba_01576"/>
    <property type="gene ID" value="Hba_01576"/>
</dbReference>